<dbReference type="RefSeq" id="WP_105716415.1">
    <property type="nucleotide sequence ID" value="NZ_PVBQ01000005.1"/>
</dbReference>
<name>A0A2S9J4R9_9SPHI</name>
<evidence type="ECO:0000256" key="5">
    <source>
        <dbReference type="ARBA" id="ARBA00022989"/>
    </source>
</evidence>
<comment type="similarity">
    <text evidence="2">Belongs to the UPF0702 family.</text>
</comment>
<dbReference type="Pfam" id="PF04239">
    <property type="entry name" value="DUF421"/>
    <property type="match status" value="1"/>
</dbReference>
<keyword evidence="10" id="KW-1185">Reference proteome</keyword>
<dbReference type="PANTHER" id="PTHR34582">
    <property type="entry name" value="UPF0702 TRANSMEMBRANE PROTEIN YCAP"/>
    <property type="match status" value="1"/>
</dbReference>
<keyword evidence="4 7" id="KW-0812">Transmembrane</keyword>
<keyword evidence="3" id="KW-1003">Cell membrane</keyword>
<dbReference type="EMBL" id="PVBQ01000005">
    <property type="protein sequence ID" value="PRD47788.1"/>
    <property type="molecule type" value="Genomic_DNA"/>
</dbReference>
<dbReference type="Proteomes" id="UP000239711">
    <property type="component" value="Unassembled WGS sequence"/>
</dbReference>
<evidence type="ECO:0000256" key="2">
    <source>
        <dbReference type="ARBA" id="ARBA00006448"/>
    </source>
</evidence>
<comment type="caution">
    <text evidence="9">The sequence shown here is derived from an EMBL/GenBank/DDBJ whole genome shotgun (WGS) entry which is preliminary data.</text>
</comment>
<dbReference type="Gene3D" id="3.30.240.20">
    <property type="entry name" value="bsu07140 like domains"/>
    <property type="match status" value="1"/>
</dbReference>
<protein>
    <recommendedName>
        <fullName evidence="8">YetF C-terminal domain-containing protein</fullName>
    </recommendedName>
</protein>
<evidence type="ECO:0000313" key="10">
    <source>
        <dbReference type="Proteomes" id="UP000239711"/>
    </source>
</evidence>
<reference evidence="9 10" key="1">
    <citation type="submission" date="2018-02" db="EMBL/GenBank/DDBJ databases">
        <title>The draft genome of Sphingobacterium sp. 5JN-11.</title>
        <authorList>
            <person name="Liu L."/>
            <person name="Li L."/>
            <person name="Liang L."/>
            <person name="Zhang X."/>
            <person name="Wang T."/>
        </authorList>
    </citation>
    <scope>NUCLEOTIDE SEQUENCE [LARGE SCALE GENOMIC DNA]</scope>
    <source>
        <strain evidence="9 10">5JN-11</strain>
    </source>
</reference>
<feature type="transmembrane region" description="Helical" evidence="7">
    <location>
        <begin position="61"/>
        <end position="81"/>
    </location>
</feature>
<feature type="transmembrane region" description="Helical" evidence="7">
    <location>
        <begin position="87"/>
        <end position="108"/>
    </location>
</feature>
<organism evidence="9 10">
    <name type="scientific">Sphingobacterium haloxyli</name>
    <dbReference type="NCBI Taxonomy" id="2100533"/>
    <lineage>
        <taxon>Bacteria</taxon>
        <taxon>Pseudomonadati</taxon>
        <taxon>Bacteroidota</taxon>
        <taxon>Sphingobacteriia</taxon>
        <taxon>Sphingobacteriales</taxon>
        <taxon>Sphingobacteriaceae</taxon>
        <taxon>Sphingobacterium</taxon>
    </lineage>
</organism>
<feature type="transmembrane region" description="Helical" evidence="7">
    <location>
        <begin position="30"/>
        <end position="49"/>
    </location>
</feature>
<dbReference type="AlphaFoldDB" id="A0A2S9J4R9"/>
<evidence type="ECO:0000256" key="1">
    <source>
        <dbReference type="ARBA" id="ARBA00004651"/>
    </source>
</evidence>
<dbReference type="GO" id="GO:0005886">
    <property type="term" value="C:plasma membrane"/>
    <property type="evidence" value="ECO:0007669"/>
    <property type="project" value="UniProtKB-SubCell"/>
</dbReference>
<sequence length="237" mass="26341">MSVQQVSRGIGKLNIMDWHRIFIGEAPTEFLLEVIIRTVVIFLVLQLIIRGLGKRMAGQLTISEMAVMITLGAIIAAPIQIPDKGVVTGIVVLFCALAFQRGINLLGVRSRTWERALHGEESILIKEGVLQIDALRKSRISHQQIFAALRNVGIYNLGEVNRLYLEASGLMSIFKFKEPGFGLPIILEQDKNTAISGLEPARNIFVCTVCGKTVEADRLPEDKCGHCENDYWIVAMR</sequence>
<gene>
    <name evidence="9" type="ORF">C5745_07685</name>
</gene>
<evidence type="ECO:0000256" key="3">
    <source>
        <dbReference type="ARBA" id="ARBA00022475"/>
    </source>
</evidence>
<evidence type="ECO:0000256" key="6">
    <source>
        <dbReference type="ARBA" id="ARBA00023136"/>
    </source>
</evidence>
<comment type="subcellular location">
    <subcellularLocation>
        <location evidence="1">Cell membrane</location>
        <topology evidence="1">Multi-pass membrane protein</topology>
    </subcellularLocation>
</comment>
<dbReference type="OrthoDB" id="6538282at2"/>
<evidence type="ECO:0000256" key="7">
    <source>
        <dbReference type="SAM" id="Phobius"/>
    </source>
</evidence>
<evidence type="ECO:0000256" key="4">
    <source>
        <dbReference type="ARBA" id="ARBA00022692"/>
    </source>
</evidence>
<keyword evidence="5 7" id="KW-1133">Transmembrane helix</keyword>
<evidence type="ECO:0000313" key="9">
    <source>
        <dbReference type="EMBL" id="PRD47788.1"/>
    </source>
</evidence>
<dbReference type="PANTHER" id="PTHR34582:SF6">
    <property type="entry name" value="UPF0702 TRANSMEMBRANE PROTEIN YCAP"/>
    <property type="match status" value="1"/>
</dbReference>
<dbReference type="InterPro" id="IPR007353">
    <property type="entry name" value="DUF421"/>
</dbReference>
<dbReference type="InterPro" id="IPR023090">
    <property type="entry name" value="UPF0702_alpha/beta_dom_sf"/>
</dbReference>
<evidence type="ECO:0000259" key="8">
    <source>
        <dbReference type="Pfam" id="PF04239"/>
    </source>
</evidence>
<feature type="domain" description="YetF C-terminal" evidence="8">
    <location>
        <begin position="109"/>
        <end position="188"/>
    </location>
</feature>
<keyword evidence="6 7" id="KW-0472">Membrane</keyword>
<accession>A0A2S9J4R9</accession>
<proteinExistence type="inferred from homology"/>